<dbReference type="GO" id="GO:0003723">
    <property type="term" value="F:RNA binding"/>
    <property type="evidence" value="ECO:0007669"/>
    <property type="project" value="UniProtKB-KW"/>
</dbReference>
<dbReference type="InterPro" id="IPR002877">
    <property type="entry name" value="RNA_MeTrfase_FtsJ_dom"/>
</dbReference>
<dbReference type="InterPro" id="IPR047048">
    <property type="entry name" value="TlyA"/>
</dbReference>
<dbReference type="InterPro" id="IPR036986">
    <property type="entry name" value="S4_RNA-bd_sf"/>
</dbReference>
<sequence length="270" mass="29813">MKRERLDKVLVARGLAESREKAQALIMAGEVFVEGRRVDKAGTRVPLTARIEIRGRGLPYVSRGGLKLEGALKAFGLSVTDLVCADFGASTGGFTDCLLQHGAARVYALDVGRGQLHERLRRDPRVVAREGVNVRYLKPEDLPEKVDLVTIDVSFISLKKVLPAAREILKPGGWILALIKPQFEVGPREVGRGGVVRDPAKHRRVIEEIRRFGEEELGLRALGVAESPLPGPAGNREFFILFRKSPLQGEQRLLFCPEKPEEEVGGEDRV</sequence>
<keyword evidence="5" id="KW-0808">Transferase</keyword>
<dbReference type="EMBL" id="DRMH01000021">
    <property type="protein sequence ID" value="HFC97282.1"/>
    <property type="molecule type" value="Genomic_DNA"/>
</dbReference>
<dbReference type="Gene3D" id="3.40.50.150">
    <property type="entry name" value="Vaccinia Virus protein VP39"/>
    <property type="match status" value="1"/>
</dbReference>
<dbReference type="PROSITE" id="PS50889">
    <property type="entry name" value="S4"/>
    <property type="match status" value="1"/>
</dbReference>
<dbReference type="GO" id="GO:0008168">
    <property type="term" value="F:methyltransferase activity"/>
    <property type="evidence" value="ECO:0007669"/>
    <property type="project" value="UniProtKB-KW"/>
</dbReference>
<dbReference type="Pfam" id="PF01728">
    <property type="entry name" value="FtsJ"/>
    <property type="match status" value="1"/>
</dbReference>
<dbReference type="NCBIfam" id="TIGR00478">
    <property type="entry name" value="tly"/>
    <property type="match status" value="1"/>
</dbReference>
<dbReference type="CDD" id="cd00165">
    <property type="entry name" value="S4"/>
    <property type="match status" value="1"/>
</dbReference>
<dbReference type="CDD" id="cd02440">
    <property type="entry name" value="AdoMet_MTases"/>
    <property type="match status" value="1"/>
</dbReference>
<comment type="caution">
    <text evidence="5">The sequence shown here is derived from an EMBL/GenBank/DDBJ whole genome shotgun (WGS) entry which is preliminary data.</text>
</comment>
<dbReference type="SUPFAM" id="SSF55174">
    <property type="entry name" value="Alpha-L RNA-binding motif"/>
    <property type="match status" value="1"/>
</dbReference>
<dbReference type="GO" id="GO:0032259">
    <property type="term" value="P:methylation"/>
    <property type="evidence" value="ECO:0007669"/>
    <property type="project" value="UniProtKB-KW"/>
</dbReference>
<dbReference type="AlphaFoldDB" id="A0A7C3GS52"/>
<evidence type="ECO:0000256" key="3">
    <source>
        <dbReference type="PROSITE-ProRule" id="PRU00182"/>
    </source>
</evidence>
<reference evidence="5" key="1">
    <citation type="journal article" date="2020" name="mSystems">
        <title>Genome- and Community-Level Interaction Insights into Carbon Utilization and Element Cycling Functions of Hydrothermarchaeota in Hydrothermal Sediment.</title>
        <authorList>
            <person name="Zhou Z."/>
            <person name="Liu Y."/>
            <person name="Xu W."/>
            <person name="Pan J."/>
            <person name="Luo Z.H."/>
            <person name="Li M."/>
        </authorList>
    </citation>
    <scope>NUCLEOTIDE SEQUENCE [LARGE SCALE GENOMIC DNA]</scope>
    <source>
        <strain evidence="5">HyVt-483</strain>
    </source>
</reference>
<keyword evidence="5" id="KW-0489">Methyltransferase</keyword>
<dbReference type="InterPro" id="IPR004538">
    <property type="entry name" value="Hemolysin_A/TlyA"/>
</dbReference>
<dbReference type="InterPro" id="IPR029063">
    <property type="entry name" value="SAM-dependent_MTases_sf"/>
</dbReference>
<dbReference type="PANTHER" id="PTHR32319:SF0">
    <property type="entry name" value="BACTERIAL HEMOLYSIN-LIKE PROTEIN"/>
    <property type="match status" value="1"/>
</dbReference>
<dbReference type="SUPFAM" id="SSF53335">
    <property type="entry name" value="S-adenosyl-L-methionine-dependent methyltransferases"/>
    <property type="match status" value="1"/>
</dbReference>
<dbReference type="Proteomes" id="UP000886043">
    <property type="component" value="Unassembled WGS sequence"/>
</dbReference>
<evidence type="ECO:0000313" key="5">
    <source>
        <dbReference type="EMBL" id="HFC97282.1"/>
    </source>
</evidence>
<dbReference type="SMART" id="SM00363">
    <property type="entry name" value="S4"/>
    <property type="match status" value="1"/>
</dbReference>
<comment type="similarity">
    <text evidence="2">Belongs to the TlyA family.</text>
</comment>
<evidence type="ECO:0000256" key="2">
    <source>
        <dbReference type="ARBA" id="ARBA00029460"/>
    </source>
</evidence>
<accession>A0A7C3GS52</accession>
<proteinExistence type="inferred from homology"/>
<evidence type="ECO:0000259" key="4">
    <source>
        <dbReference type="SMART" id="SM00363"/>
    </source>
</evidence>
<keyword evidence="1 3" id="KW-0694">RNA-binding</keyword>
<dbReference type="Pfam" id="PF01479">
    <property type="entry name" value="S4"/>
    <property type="match status" value="1"/>
</dbReference>
<dbReference type="PIRSF" id="PIRSF005578">
    <property type="entry name" value="TlyA"/>
    <property type="match status" value="1"/>
</dbReference>
<name>A0A7C3GS52_9BACT</name>
<organism evidence="5">
    <name type="scientific">Thermosulfurimonas dismutans</name>
    <dbReference type="NCBI Taxonomy" id="999894"/>
    <lineage>
        <taxon>Bacteria</taxon>
        <taxon>Pseudomonadati</taxon>
        <taxon>Thermodesulfobacteriota</taxon>
        <taxon>Thermodesulfobacteria</taxon>
        <taxon>Thermodesulfobacteriales</taxon>
        <taxon>Thermodesulfobacteriaceae</taxon>
        <taxon>Thermosulfurimonas</taxon>
    </lineage>
</organism>
<gene>
    <name evidence="5" type="ORF">ENJ40_02325</name>
</gene>
<dbReference type="Gene3D" id="3.10.290.10">
    <property type="entry name" value="RNA-binding S4 domain"/>
    <property type="match status" value="1"/>
</dbReference>
<feature type="domain" description="RNA-binding S4" evidence="4">
    <location>
        <begin position="4"/>
        <end position="62"/>
    </location>
</feature>
<dbReference type="InterPro" id="IPR002942">
    <property type="entry name" value="S4_RNA-bd"/>
</dbReference>
<evidence type="ECO:0000256" key="1">
    <source>
        <dbReference type="ARBA" id="ARBA00022884"/>
    </source>
</evidence>
<dbReference type="PANTHER" id="PTHR32319">
    <property type="entry name" value="BACTERIAL HEMOLYSIN-LIKE PROTEIN"/>
    <property type="match status" value="1"/>
</dbReference>
<protein>
    <submittedName>
        <fullName evidence="5">TlyA family RNA methyltransferase</fullName>
    </submittedName>
</protein>